<feature type="domain" description="FDX-ACB" evidence="18">
    <location>
        <begin position="698"/>
        <end position="791"/>
    </location>
</feature>
<dbReference type="InterPro" id="IPR002547">
    <property type="entry name" value="tRNA-bd_dom"/>
</dbReference>
<dbReference type="AlphaFoldDB" id="A0A2K9LH23"/>
<comment type="similarity">
    <text evidence="2 15">Belongs to the phenylalanyl-tRNA synthetase beta subunit family. Type 1 subfamily.</text>
</comment>
<dbReference type="FunFam" id="3.50.40.10:FF:000001">
    <property type="entry name" value="Phenylalanine--tRNA ligase beta subunit"/>
    <property type="match status" value="1"/>
</dbReference>
<evidence type="ECO:0000256" key="15">
    <source>
        <dbReference type="HAMAP-Rule" id="MF_00283"/>
    </source>
</evidence>
<dbReference type="SMART" id="SM00896">
    <property type="entry name" value="FDX-ACB"/>
    <property type="match status" value="1"/>
</dbReference>
<keyword evidence="13 15" id="KW-0030">Aminoacyl-tRNA synthetase</keyword>
<accession>A0A2K9LH23</accession>
<keyword evidence="12 15" id="KW-0648">Protein biosynthesis</keyword>
<dbReference type="SUPFAM" id="SSF54991">
    <property type="entry name" value="Anticodon-binding domain of PheRS"/>
    <property type="match status" value="1"/>
</dbReference>
<dbReference type="Pfam" id="PF03484">
    <property type="entry name" value="B5"/>
    <property type="match status" value="1"/>
</dbReference>
<feature type="binding site" evidence="15">
    <location>
        <position position="464"/>
    </location>
    <ligand>
        <name>Mg(2+)</name>
        <dbReference type="ChEBI" id="CHEBI:18420"/>
        <note>shared with alpha subunit</note>
    </ligand>
</feature>
<dbReference type="SMART" id="SM00874">
    <property type="entry name" value="B5"/>
    <property type="match status" value="1"/>
</dbReference>
<feature type="binding site" evidence="15">
    <location>
        <position position="454"/>
    </location>
    <ligand>
        <name>Mg(2+)</name>
        <dbReference type="ChEBI" id="CHEBI:18420"/>
        <note>shared with alpha subunit</note>
    </ligand>
</feature>
<dbReference type="GO" id="GO:0000287">
    <property type="term" value="F:magnesium ion binding"/>
    <property type="evidence" value="ECO:0007669"/>
    <property type="project" value="UniProtKB-UniRule"/>
</dbReference>
<evidence type="ECO:0000256" key="3">
    <source>
        <dbReference type="ARBA" id="ARBA00011209"/>
    </source>
</evidence>
<dbReference type="GO" id="GO:0000049">
    <property type="term" value="F:tRNA binding"/>
    <property type="evidence" value="ECO:0007669"/>
    <property type="project" value="UniProtKB-UniRule"/>
</dbReference>
<keyword evidence="4 15" id="KW-0963">Cytoplasm</keyword>
<comment type="subunit">
    <text evidence="3 15">Tetramer of two alpha and two beta subunits.</text>
</comment>
<dbReference type="PROSITE" id="PS51483">
    <property type="entry name" value="B5"/>
    <property type="match status" value="1"/>
</dbReference>
<dbReference type="CDD" id="cd02796">
    <property type="entry name" value="tRNA_bind_bactPheRS"/>
    <property type="match status" value="1"/>
</dbReference>
<dbReference type="Gene3D" id="3.30.930.10">
    <property type="entry name" value="Bira Bifunctional Protein, Domain 2"/>
    <property type="match status" value="1"/>
</dbReference>
<comment type="cofactor">
    <cofactor evidence="15">
        <name>Mg(2+)</name>
        <dbReference type="ChEBI" id="CHEBI:18420"/>
    </cofactor>
    <text evidence="15">Binds 2 magnesium ions per tetramer.</text>
</comment>
<evidence type="ECO:0000256" key="2">
    <source>
        <dbReference type="ARBA" id="ARBA00008653"/>
    </source>
</evidence>
<dbReference type="SUPFAM" id="SSF56037">
    <property type="entry name" value="PheT/TilS domain"/>
    <property type="match status" value="1"/>
</dbReference>
<keyword evidence="6 15" id="KW-0436">Ligase</keyword>
<dbReference type="InterPro" id="IPR020825">
    <property type="entry name" value="Phe-tRNA_synthase-like_B3/B4"/>
</dbReference>
<keyword evidence="21" id="KW-1185">Reference proteome</keyword>
<dbReference type="NCBIfam" id="TIGR00472">
    <property type="entry name" value="pheT_bact"/>
    <property type="match status" value="1"/>
</dbReference>
<sequence>MRFSEKWLRDWVNPKLGTEELVAQITMAGLEVDSVEKVAGEFSGVVVAEIISAEPHPDASKLQVCKVDAGEAEPLQIVCGAANARPGIKIPCAKIGAVLPGDFKIKQAKLRGVESFGMLCAEQELGMAESSDGLMELPLDAPVGANIRDYLALDDAAIEVDLTPNRGDCLGIAGLAREVGVLNRAEVTQVPCPQVKQTINDTFPVSVEAKAQCPRYVGRVVRGVDLTRPTPVWMLERLRRSDIRSIDPVVDVTNYVLLELGQPMHAFDLNNLQGSICVRLANDGEKLTLLDGQEISLNAETLVIADQSGPLAMAGVMGGEASGVNAATKDLFLESAFFDPIAIAGKARSYGLHTDSSHRFERGVDFELQHNAIERATALLLDIVGGSAGPLIEVLSAEDLPHLPSIQLRRDRIKRVLGCDIPDIEVEDIMGRLGMDIVTTSSGWHIVPPSYRFDIRLEVDLIEELGRIYGYNKLPTTRPILEGIAPKREEVVIAGDRFKEVLVDRGYQEVITYSFVDKKYIELLTPDQPSVRLANPISADMSEMRTTLWAGLLKTASYNLNRQQDRLRLFETGLNFIKAGTELRQEAHIGGLICGGVAEESWFGKVRSVDFYDIKADVEALLALSGGTNTYTFEAGEHKALHPGQTAVVKCGDKVIGHVGALHPSVQKELDISQKVFLFELVLPEIRRGSLPQFKELSKYPEVRRDFAVIVDENIPAQAILKNVYETAGSLLTSLVLFDVYQGGNLEAGKKSIAFGITLQDSVRTLQDEDINPLLEKVVSSLKETFNVTLRE</sequence>
<dbReference type="SUPFAM" id="SSF55681">
    <property type="entry name" value="Class II aaRS and biotin synthetases"/>
    <property type="match status" value="1"/>
</dbReference>
<keyword evidence="7 15" id="KW-0479">Metal-binding</keyword>
<keyword evidence="11 16" id="KW-0694">RNA-binding</keyword>
<reference evidence="21" key="1">
    <citation type="submission" date="2017-08" db="EMBL/GenBank/DDBJ databases">
        <title>Direct submision.</title>
        <authorList>
            <person name="Kim S.-J."/>
            <person name="Rhee S.-K."/>
        </authorList>
    </citation>
    <scope>NUCLEOTIDE SEQUENCE [LARGE SCALE GENOMIC DNA]</scope>
    <source>
        <strain evidence="21">GI5</strain>
    </source>
</reference>
<evidence type="ECO:0000313" key="21">
    <source>
        <dbReference type="Proteomes" id="UP000235116"/>
    </source>
</evidence>
<dbReference type="SUPFAM" id="SSF46955">
    <property type="entry name" value="Putative DNA-binding domain"/>
    <property type="match status" value="1"/>
</dbReference>
<dbReference type="PANTHER" id="PTHR10947:SF0">
    <property type="entry name" value="PHENYLALANINE--TRNA LIGASE BETA SUBUNIT"/>
    <property type="match status" value="1"/>
</dbReference>
<dbReference type="InterPro" id="IPR012340">
    <property type="entry name" value="NA-bd_OB-fold"/>
</dbReference>
<dbReference type="NCBIfam" id="NF045760">
    <property type="entry name" value="YtpR"/>
    <property type="match status" value="1"/>
</dbReference>
<dbReference type="HAMAP" id="MF_00283">
    <property type="entry name" value="Phe_tRNA_synth_beta1"/>
    <property type="match status" value="1"/>
</dbReference>
<protein>
    <recommendedName>
        <fullName evidence="15">Phenylalanine--tRNA ligase beta subunit</fullName>
        <ecNumber evidence="15">6.1.1.20</ecNumber>
    </recommendedName>
    <alternativeName>
        <fullName evidence="15">Phenylalanyl-tRNA synthetase beta subunit</fullName>
        <shortName evidence="15">PheRS</shortName>
    </alternativeName>
</protein>
<evidence type="ECO:0000256" key="16">
    <source>
        <dbReference type="PROSITE-ProRule" id="PRU00209"/>
    </source>
</evidence>
<evidence type="ECO:0000256" key="11">
    <source>
        <dbReference type="ARBA" id="ARBA00022884"/>
    </source>
</evidence>
<feature type="domain" description="TRNA-binding" evidence="17">
    <location>
        <begin position="39"/>
        <end position="148"/>
    </location>
</feature>
<organism evidence="20 21">
    <name type="scientific">Ketobacter alkanivorans</name>
    <dbReference type="NCBI Taxonomy" id="1917421"/>
    <lineage>
        <taxon>Bacteria</taxon>
        <taxon>Pseudomonadati</taxon>
        <taxon>Pseudomonadota</taxon>
        <taxon>Gammaproteobacteria</taxon>
        <taxon>Pseudomonadales</taxon>
        <taxon>Ketobacteraceae</taxon>
        <taxon>Ketobacter</taxon>
    </lineage>
</organism>
<evidence type="ECO:0000256" key="7">
    <source>
        <dbReference type="ARBA" id="ARBA00022723"/>
    </source>
</evidence>
<dbReference type="Proteomes" id="UP000235116">
    <property type="component" value="Chromosome"/>
</dbReference>
<keyword evidence="10 15" id="KW-0460">Magnesium</keyword>
<dbReference type="SMART" id="SM00873">
    <property type="entry name" value="B3_4"/>
    <property type="match status" value="1"/>
</dbReference>
<dbReference type="InterPro" id="IPR033714">
    <property type="entry name" value="tRNA_bind_bactPheRS"/>
</dbReference>
<dbReference type="InterPro" id="IPR005146">
    <property type="entry name" value="B3/B4_tRNA-bd"/>
</dbReference>
<dbReference type="GO" id="GO:0006432">
    <property type="term" value="P:phenylalanyl-tRNA aminoacylation"/>
    <property type="evidence" value="ECO:0007669"/>
    <property type="project" value="UniProtKB-UniRule"/>
</dbReference>
<evidence type="ECO:0000313" key="20">
    <source>
        <dbReference type="EMBL" id="AUM11527.1"/>
    </source>
</evidence>
<dbReference type="EC" id="6.1.1.20" evidence="15"/>
<dbReference type="GO" id="GO:0009328">
    <property type="term" value="C:phenylalanine-tRNA ligase complex"/>
    <property type="evidence" value="ECO:0007669"/>
    <property type="project" value="TreeGrafter"/>
</dbReference>
<comment type="catalytic activity">
    <reaction evidence="14 15">
        <text>tRNA(Phe) + L-phenylalanine + ATP = L-phenylalanyl-tRNA(Phe) + AMP + diphosphate + H(+)</text>
        <dbReference type="Rhea" id="RHEA:19413"/>
        <dbReference type="Rhea" id="RHEA-COMP:9668"/>
        <dbReference type="Rhea" id="RHEA-COMP:9699"/>
        <dbReference type="ChEBI" id="CHEBI:15378"/>
        <dbReference type="ChEBI" id="CHEBI:30616"/>
        <dbReference type="ChEBI" id="CHEBI:33019"/>
        <dbReference type="ChEBI" id="CHEBI:58095"/>
        <dbReference type="ChEBI" id="CHEBI:78442"/>
        <dbReference type="ChEBI" id="CHEBI:78531"/>
        <dbReference type="ChEBI" id="CHEBI:456215"/>
        <dbReference type="EC" id="6.1.1.20"/>
    </reaction>
</comment>
<dbReference type="Pfam" id="PF01588">
    <property type="entry name" value="tRNA_bind"/>
    <property type="match status" value="1"/>
</dbReference>
<dbReference type="Pfam" id="PF03147">
    <property type="entry name" value="FDX-ACB"/>
    <property type="match status" value="1"/>
</dbReference>
<keyword evidence="5 16" id="KW-0820">tRNA-binding</keyword>
<dbReference type="FunFam" id="2.40.50.140:FF:000045">
    <property type="entry name" value="Phenylalanine--tRNA ligase beta subunit"/>
    <property type="match status" value="1"/>
</dbReference>
<dbReference type="CDD" id="cd00769">
    <property type="entry name" value="PheRS_beta_core"/>
    <property type="match status" value="1"/>
</dbReference>
<evidence type="ECO:0000256" key="6">
    <source>
        <dbReference type="ARBA" id="ARBA00022598"/>
    </source>
</evidence>
<dbReference type="InterPro" id="IPR004532">
    <property type="entry name" value="Phe-tRNA-ligase_IIc_bsu_bact"/>
</dbReference>
<dbReference type="Gene3D" id="2.40.50.140">
    <property type="entry name" value="Nucleic acid-binding proteins"/>
    <property type="match status" value="1"/>
</dbReference>
<comment type="subcellular location">
    <subcellularLocation>
        <location evidence="1 15">Cytoplasm</location>
    </subcellularLocation>
</comment>
<dbReference type="GO" id="GO:0004826">
    <property type="term" value="F:phenylalanine-tRNA ligase activity"/>
    <property type="evidence" value="ECO:0007669"/>
    <property type="project" value="UniProtKB-UniRule"/>
</dbReference>
<evidence type="ECO:0000256" key="10">
    <source>
        <dbReference type="ARBA" id="ARBA00022842"/>
    </source>
</evidence>
<dbReference type="Gene3D" id="3.30.56.10">
    <property type="match status" value="2"/>
</dbReference>
<evidence type="ECO:0000259" key="18">
    <source>
        <dbReference type="PROSITE" id="PS51447"/>
    </source>
</evidence>
<dbReference type="InterPro" id="IPR045060">
    <property type="entry name" value="Phe-tRNA-ligase_IIc_bsu"/>
</dbReference>
<evidence type="ECO:0000259" key="17">
    <source>
        <dbReference type="PROSITE" id="PS50886"/>
    </source>
</evidence>
<proteinExistence type="inferred from homology"/>
<dbReference type="Pfam" id="PF03483">
    <property type="entry name" value="B3_4"/>
    <property type="match status" value="1"/>
</dbReference>
<evidence type="ECO:0000256" key="12">
    <source>
        <dbReference type="ARBA" id="ARBA00022917"/>
    </source>
</evidence>
<dbReference type="InterPro" id="IPR036690">
    <property type="entry name" value="Fdx_antiC-bd_sf"/>
</dbReference>
<evidence type="ECO:0000256" key="8">
    <source>
        <dbReference type="ARBA" id="ARBA00022741"/>
    </source>
</evidence>
<dbReference type="RefSeq" id="WP_101892867.1">
    <property type="nucleotide sequence ID" value="NZ_CP022684.1"/>
</dbReference>
<dbReference type="Pfam" id="PF17759">
    <property type="entry name" value="tRNA_synthFbeta"/>
    <property type="match status" value="1"/>
</dbReference>
<evidence type="ECO:0000256" key="9">
    <source>
        <dbReference type="ARBA" id="ARBA00022840"/>
    </source>
</evidence>
<name>A0A2K9LH23_9GAMM</name>
<dbReference type="PANTHER" id="PTHR10947">
    <property type="entry name" value="PHENYLALANYL-TRNA SYNTHETASE BETA CHAIN AND LEUCINE-RICH REPEAT-CONTAINING PROTEIN 47"/>
    <property type="match status" value="1"/>
</dbReference>
<evidence type="ECO:0000256" key="1">
    <source>
        <dbReference type="ARBA" id="ARBA00004496"/>
    </source>
</evidence>
<feature type="domain" description="B5" evidence="19">
    <location>
        <begin position="401"/>
        <end position="476"/>
    </location>
</feature>
<dbReference type="FunFam" id="3.30.930.10:FF:000022">
    <property type="entry name" value="Phenylalanine--tRNA ligase beta subunit"/>
    <property type="match status" value="1"/>
</dbReference>
<dbReference type="GO" id="GO:0005524">
    <property type="term" value="F:ATP binding"/>
    <property type="evidence" value="ECO:0007669"/>
    <property type="project" value="UniProtKB-UniRule"/>
</dbReference>
<gene>
    <name evidence="15" type="primary">pheT</name>
    <name evidence="20" type="ORF">Kalk_03435</name>
</gene>
<keyword evidence="8 15" id="KW-0547">Nucleotide-binding</keyword>
<feature type="binding site" evidence="15">
    <location>
        <position position="463"/>
    </location>
    <ligand>
        <name>Mg(2+)</name>
        <dbReference type="ChEBI" id="CHEBI:18420"/>
        <note>shared with alpha subunit</note>
    </ligand>
</feature>
<dbReference type="Gene3D" id="3.30.70.380">
    <property type="entry name" value="Ferrodoxin-fold anticodon-binding domain"/>
    <property type="match status" value="1"/>
</dbReference>
<evidence type="ECO:0000256" key="13">
    <source>
        <dbReference type="ARBA" id="ARBA00023146"/>
    </source>
</evidence>
<feature type="binding site" evidence="15">
    <location>
        <position position="460"/>
    </location>
    <ligand>
        <name>Mg(2+)</name>
        <dbReference type="ChEBI" id="CHEBI:18420"/>
        <note>shared with alpha subunit</note>
    </ligand>
</feature>
<dbReference type="Gene3D" id="3.50.40.10">
    <property type="entry name" value="Phenylalanyl-trna Synthetase, Chain B, domain 3"/>
    <property type="match status" value="1"/>
</dbReference>
<dbReference type="InterPro" id="IPR041616">
    <property type="entry name" value="PheRS_beta_core"/>
</dbReference>
<dbReference type="FunFam" id="3.30.56.10:FF:000002">
    <property type="entry name" value="Phenylalanine--tRNA ligase beta subunit"/>
    <property type="match status" value="1"/>
</dbReference>
<evidence type="ECO:0000256" key="14">
    <source>
        <dbReference type="ARBA" id="ARBA00049255"/>
    </source>
</evidence>
<dbReference type="InterPro" id="IPR045864">
    <property type="entry name" value="aa-tRNA-synth_II/BPL/LPL"/>
</dbReference>
<keyword evidence="9 15" id="KW-0067">ATP-binding</keyword>
<dbReference type="SUPFAM" id="SSF50249">
    <property type="entry name" value="Nucleic acid-binding proteins"/>
    <property type="match status" value="1"/>
</dbReference>
<dbReference type="OrthoDB" id="9805455at2"/>
<dbReference type="InterPro" id="IPR005121">
    <property type="entry name" value="Fdx_antiC-bd"/>
</dbReference>
<dbReference type="EMBL" id="CP022684">
    <property type="protein sequence ID" value="AUM11527.1"/>
    <property type="molecule type" value="Genomic_DNA"/>
</dbReference>
<dbReference type="InterPro" id="IPR005147">
    <property type="entry name" value="tRNA_synthase_B5-dom"/>
</dbReference>
<evidence type="ECO:0000259" key="19">
    <source>
        <dbReference type="PROSITE" id="PS51483"/>
    </source>
</evidence>
<dbReference type="InterPro" id="IPR009061">
    <property type="entry name" value="DNA-bd_dom_put_sf"/>
</dbReference>
<evidence type="ECO:0000256" key="4">
    <source>
        <dbReference type="ARBA" id="ARBA00022490"/>
    </source>
</evidence>
<dbReference type="KEGG" id="kak:Kalk_03435"/>
<dbReference type="PROSITE" id="PS51447">
    <property type="entry name" value="FDX_ACB"/>
    <property type="match status" value="1"/>
</dbReference>
<dbReference type="PROSITE" id="PS50886">
    <property type="entry name" value="TRBD"/>
    <property type="match status" value="1"/>
</dbReference>
<dbReference type="FunFam" id="3.30.70.380:FF:000001">
    <property type="entry name" value="Phenylalanine--tRNA ligase beta subunit"/>
    <property type="match status" value="1"/>
</dbReference>
<evidence type="ECO:0000256" key="5">
    <source>
        <dbReference type="ARBA" id="ARBA00022555"/>
    </source>
</evidence>